<dbReference type="Gene3D" id="3.40.50.1820">
    <property type="entry name" value="alpha/beta hydrolase"/>
    <property type="match status" value="1"/>
</dbReference>
<evidence type="ECO:0000259" key="1">
    <source>
        <dbReference type="Pfam" id="PF12697"/>
    </source>
</evidence>
<accession>A0A4R1N4A0</accession>
<sequence length="298" mass="31518">MAYVSPARTNTRTKLKKRQGISLGLAALKVRLVALSIISPDAAAALLARTFTQRSKRPLKAYERGWDKGARHLEMRFGQNKTLAAYVWGEGPPVMLVHGFGGRAAQMAGFVAPLVSAGYRVVTFDGPAHGISAGTHTALPEFVEAIHSIAARTGPLHAVIGHSMGAAAIATCLVDGLDAKRAVLISAPGYPGSFLKKLGMALGASDKVIGRAQAWIEERYGAPFDTYRTALNTASLSLPGLVIHDAHDKKVPVDDGRATAKGWKAASLMETEGLGHSRILADPHVISAVTDFVDKVDV</sequence>
<dbReference type="Pfam" id="PF12697">
    <property type="entry name" value="Abhydrolase_6"/>
    <property type="match status" value="1"/>
</dbReference>
<evidence type="ECO:0000313" key="2">
    <source>
        <dbReference type="EMBL" id="TCL01395.1"/>
    </source>
</evidence>
<keyword evidence="3" id="KW-1185">Reference proteome</keyword>
<dbReference type="PANTHER" id="PTHR43194">
    <property type="entry name" value="HYDROLASE ALPHA/BETA FOLD FAMILY"/>
    <property type="match status" value="1"/>
</dbReference>
<reference evidence="2 3" key="1">
    <citation type="submission" date="2019-03" db="EMBL/GenBank/DDBJ databases">
        <title>Genomic Encyclopedia of Archaeal and Bacterial Type Strains, Phase II (KMG-II): from individual species to whole genera.</title>
        <authorList>
            <person name="Goeker M."/>
        </authorList>
    </citation>
    <scope>NUCLEOTIDE SEQUENCE [LARGE SCALE GENOMIC DNA]</scope>
    <source>
        <strain evidence="2 3">DSM 26433</strain>
    </source>
</reference>
<name>A0A4R1N4A0_9RHOB</name>
<dbReference type="InterPro" id="IPR000073">
    <property type="entry name" value="AB_hydrolase_1"/>
</dbReference>
<dbReference type="InterPro" id="IPR050228">
    <property type="entry name" value="Carboxylesterase_BioH"/>
</dbReference>
<dbReference type="Proteomes" id="UP000295673">
    <property type="component" value="Unassembled WGS sequence"/>
</dbReference>
<dbReference type="RefSeq" id="WP_132860738.1">
    <property type="nucleotide sequence ID" value="NZ_SMGR01000002.1"/>
</dbReference>
<dbReference type="InterPro" id="IPR029058">
    <property type="entry name" value="AB_hydrolase_fold"/>
</dbReference>
<keyword evidence="2" id="KW-0378">Hydrolase</keyword>
<evidence type="ECO:0000313" key="3">
    <source>
        <dbReference type="Proteomes" id="UP000295673"/>
    </source>
</evidence>
<gene>
    <name evidence="2" type="ORF">BXY66_2710</name>
</gene>
<dbReference type="OrthoDB" id="9785847at2"/>
<protein>
    <submittedName>
        <fullName evidence="2">Alpha/beta hydrolase family protein</fullName>
    </submittedName>
</protein>
<dbReference type="PANTHER" id="PTHR43194:SF2">
    <property type="entry name" value="PEROXISOMAL MEMBRANE PROTEIN LPX1"/>
    <property type="match status" value="1"/>
</dbReference>
<comment type="caution">
    <text evidence="2">The sequence shown here is derived from an EMBL/GenBank/DDBJ whole genome shotgun (WGS) entry which is preliminary data.</text>
</comment>
<organism evidence="2 3">
    <name type="scientific">Shimia isoporae</name>
    <dbReference type="NCBI Taxonomy" id="647720"/>
    <lineage>
        <taxon>Bacteria</taxon>
        <taxon>Pseudomonadati</taxon>
        <taxon>Pseudomonadota</taxon>
        <taxon>Alphaproteobacteria</taxon>
        <taxon>Rhodobacterales</taxon>
        <taxon>Roseobacteraceae</taxon>
    </lineage>
</organism>
<dbReference type="SUPFAM" id="SSF53474">
    <property type="entry name" value="alpha/beta-Hydrolases"/>
    <property type="match status" value="1"/>
</dbReference>
<dbReference type="AlphaFoldDB" id="A0A4R1N4A0"/>
<dbReference type="GO" id="GO:0016787">
    <property type="term" value="F:hydrolase activity"/>
    <property type="evidence" value="ECO:0007669"/>
    <property type="project" value="UniProtKB-KW"/>
</dbReference>
<dbReference type="EMBL" id="SMGR01000002">
    <property type="protein sequence ID" value="TCL01395.1"/>
    <property type="molecule type" value="Genomic_DNA"/>
</dbReference>
<proteinExistence type="predicted"/>
<feature type="domain" description="AB hydrolase-1" evidence="1">
    <location>
        <begin position="94"/>
        <end position="286"/>
    </location>
</feature>